<evidence type="ECO:0000313" key="2">
    <source>
        <dbReference type="EMBL" id="KAK3669330.1"/>
    </source>
</evidence>
<feature type="domain" description="Ysc84 actin-binding" evidence="1">
    <location>
        <begin position="117"/>
        <end position="246"/>
    </location>
</feature>
<gene>
    <name evidence="2" type="ORF">LTR78_010792</name>
</gene>
<accession>A0AAE0TLL4</accession>
<dbReference type="PANTHER" id="PTHR15629">
    <property type="entry name" value="SH3YL1 PROTEIN"/>
    <property type="match status" value="1"/>
</dbReference>
<dbReference type="InterPro" id="IPR007461">
    <property type="entry name" value="Ysc84_actin-binding"/>
</dbReference>
<keyword evidence="3" id="KW-1185">Reference proteome</keyword>
<name>A0AAE0TLL4_9PEZI</name>
<dbReference type="GO" id="GO:0035091">
    <property type="term" value="F:phosphatidylinositol binding"/>
    <property type="evidence" value="ECO:0007669"/>
    <property type="project" value="TreeGrafter"/>
</dbReference>
<evidence type="ECO:0000313" key="3">
    <source>
        <dbReference type="Proteomes" id="UP001274830"/>
    </source>
</evidence>
<dbReference type="EMBL" id="JAUTXT010000090">
    <property type="protein sequence ID" value="KAK3669330.1"/>
    <property type="molecule type" value="Genomic_DNA"/>
</dbReference>
<dbReference type="CDD" id="cd11524">
    <property type="entry name" value="SYLF"/>
    <property type="match status" value="1"/>
</dbReference>
<dbReference type="Proteomes" id="UP001274830">
    <property type="component" value="Unassembled WGS sequence"/>
</dbReference>
<reference evidence="2" key="1">
    <citation type="submission" date="2023-07" db="EMBL/GenBank/DDBJ databases">
        <title>Black Yeasts Isolated from many extreme environments.</title>
        <authorList>
            <person name="Coleine C."/>
            <person name="Stajich J.E."/>
            <person name="Selbmann L."/>
        </authorList>
    </citation>
    <scope>NUCLEOTIDE SEQUENCE</scope>
    <source>
        <strain evidence="2">CCFEE 5485</strain>
    </source>
</reference>
<protein>
    <recommendedName>
        <fullName evidence="1">Ysc84 actin-binding domain-containing protein</fullName>
    </recommendedName>
</protein>
<dbReference type="Pfam" id="PF04366">
    <property type="entry name" value="Ysc84"/>
    <property type="match status" value="1"/>
</dbReference>
<dbReference type="InterPro" id="IPR051702">
    <property type="entry name" value="SH3_domain_YSC84-like"/>
</dbReference>
<dbReference type="PANTHER" id="PTHR15629:SF8">
    <property type="entry name" value="DUF500 DOMAIN PROTEIN (AFU_ORTHOLOGUE AFUA_5G07310)"/>
    <property type="match status" value="1"/>
</dbReference>
<dbReference type="AlphaFoldDB" id="A0AAE0TLL4"/>
<comment type="caution">
    <text evidence="2">The sequence shown here is derived from an EMBL/GenBank/DDBJ whole genome shotgun (WGS) entry which is preliminary data.</text>
</comment>
<evidence type="ECO:0000259" key="1">
    <source>
        <dbReference type="Pfam" id="PF04366"/>
    </source>
</evidence>
<sequence>MRGEEGLDELCEGVLRANEWRYERTVPYKPTVEWDQRWAKSSQSHRVRALNERTGGMYRLIPQQEDPLRNLAQAAGLAIFSAFRAGMYFAGTSGHGAVLARLADGTWSPPSAFTVKSGGVGLVYGVDVFDCIYVLNTPEAVEAYKSPDFNLGGRADFALGPLGGKANSDVGNGETVLAVWTYTRSKGIYGGVTLDGTVVKEQRKVNAEFYGGAVTVAEILKGEVEVREGKGRWPEGARKLMSSLESLG</sequence>
<proteinExistence type="predicted"/>
<organism evidence="2 3">
    <name type="scientific">Recurvomyces mirabilis</name>
    <dbReference type="NCBI Taxonomy" id="574656"/>
    <lineage>
        <taxon>Eukaryota</taxon>
        <taxon>Fungi</taxon>
        <taxon>Dikarya</taxon>
        <taxon>Ascomycota</taxon>
        <taxon>Pezizomycotina</taxon>
        <taxon>Dothideomycetes</taxon>
        <taxon>Dothideomycetidae</taxon>
        <taxon>Mycosphaerellales</taxon>
        <taxon>Teratosphaeriaceae</taxon>
        <taxon>Recurvomyces</taxon>
    </lineage>
</organism>